<dbReference type="Gene3D" id="2.60.40.10">
    <property type="entry name" value="Immunoglobulins"/>
    <property type="match status" value="1"/>
</dbReference>
<gene>
    <name evidence="2" type="ORF">HHJ77_06575</name>
</gene>
<reference evidence="2 3" key="1">
    <citation type="submission" date="2020-04" db="EMBL/GenBank/DDBJ databases">
        <title>Antimicrobial susceptibility and clonality of vaginal-derived multi-drug resistant Mobiluncus isolates in China.</title>
        <authorList>
            <person name="Zhang X."/>
        </authorList>
    </citation>
    <scope>NUCLEOTIDE SEQUENCE [LARGE SCALE GENOMIC DNA]</scope>
    <source>
        <strain evidence="2 3">12</strain>
    </source>
</reference>
<feature type="domain" description="Nbr1 FW" evidence="1">
    <location>
        <begin position="177"/>
        <end position="260"/>
    </location>
</feature>
<name>A0A7Y0UUE3_9ACTO</name>
<protein>
    <recommendedName>
        <fullName evidence="1">Nbr1 FW domain-containing protein</fullName>
    </recommendedName>
</protein>
<dbReference type="AlphaFoldDB" id="A0A7Y0UUE3"/>
<evidence type="ECO:0000259" key="1">
    <source>
        <dbReference type="Pfam" id="PF16158"/>
    </source>
</evidence>
<evidence type="ECO:0000313" key="3">
    <source>
        <dbReference type="Proteomes" id="UP000575397"/>
    </source>
</evidence>
<dbReference type="GO" id="GO:0005975">
    <property type="term" value="P:carbohydrate metabolic process"/>
    <property type="evidence" value="ECO:0007669"/>
    <property type="project" value="UniProtKB-ARBA"/>
</dbReference>
<dbReference type="Pfam" id="PF16158">
    <property type="entry name" value="N_BRCA1_IG"/>
    <property type="match status" value="1"/>
</dbReference>
<evidence type="ECO:0000313" key="2">
    <source>
        <dbReference type="EMBL" id="NMX03593.1"/>
    </source>
</evidence>
<dbReference type="EMBL" id="JABCUS010000012">
    <property type="protein sequence ID" value="NMX03593.1"/>
    <property type="molecule type" value="Genomic_DNA"/>
</dbReference>
<comment type="caution">
    <text evidence="2">The sequence shown here is derived from an EMBL/GenBank/DDBJ whole genome shotgun (WGS) entry which is preliminary data.</text>
</comment>
<dbReference type="InterPro" id="IPR013783">
    <property type="entry name" value="Ig-like_fold"/>
</dbReference>
<dbReference type="InterPro" id="IPR032350">
    <property type="entry name" value="Nbr1_FW"/>
</dbReference>
<proteinExistence type="predicted"/>
<organism evidence="2 3">
    <name type="scientific">Mobiluncus mulieris</name>
    <dbReference type="NCBI Taxonomy" id="2052"/>
    <lineage>
        <taxon>Bacteria</taxon>
        <taxon>Bacillati</taxon>
        <taxon>Actinomycetota</taxon>
        <taxon>Actinomycetes</taxon>
        <taxon>Actinomycetales</taxon>
        <taxon>Actinomycetaceae</taxon>
        <taxon>Mobiluncus</taxon>
    </lineage>
</organism>
<dbReference type="Proteomes" id="UP000575397">
    <property type="component" value="Unassembled WGS sequence"/>
</dbReference>
<accession>A0A7Y0UUE3</accession>
<sequence length="282" mass="31849">MAISDFCSAFYPPKKAPITSQAKFVRATFAAAGCEYRVSDKYWTALFRGDQQLSEPMRDSFPDPVDKEGLYSFLHDFCSPENRSHRRLKDRCATIARNAGLPSSLAVDSQPLLRATTDWFDAIIHDPENCDVLERAYRLRLKDEELEPRDSLPAPLYSGDRVDVLQPPTLQNHDVSFWQEFTHEWVLQNIGKIPWTGRTLVCVNPTDSHIRPVHSETVVIPDSQPGSGRIKIQCVFKTQGQEGQVASVWEMRNETGENCFPGSKTQFNVVADVAFPHHGGKK</sequence>